<evidence type="ECO:0000256" key="4">
    <source>
        <dbReference type="ARBA" id="ARBA00022840"/>
    </source>
</evidence>
<dbReference type="PANTHER" id="PTHR43335:SF4">
    <property type="entry name" value="ABC TRANSPORTER, ATP-BINDING PROTEIN"/>
    <property type="match status" value="1"/>
</dbReference>
<evidence type="ECO:0000256" key="1">
    <source>
        <dbReference type="ARBA" id="ARBA00005417"/>
    </source>
</evidence>
<evidence type="ECO:0000313" key="6">
    <source>
        <dbReference type="EMBL" id="ASJ00703.1"/>
    </source>
</evidence>
<dbReference type="Gene3D" id="3.40.50.300">
    <property type="entry name" value="P-loop containing nucleotide triphosphate hydrolases"/>
    <property type="match status" value="1"/>
</dbReference>
<gene>
    <name evidence="6" type="ORF">A3K92_04040</name>
</gene>
<evidence type="ECO:0000256" key="2">
    <source>
        <dbReference type="ARBA" id="ARBA00022448"/>
    </source>
</evidence>
<dbReference type="CDD" id="cd03230">
    <property type="entry name" value="ABC_DR_subfamily_A"/>
    <property type="match status" value="1"/>
</dbReference>
<dbReference type="PANTHER" id="PTHR43335">
    <property type="entry name" value="ABC TRANSPORTER, ATP-BINDING PROTEIN"/>
    <property type="match status" value="1"/>
</dbReference>
<evidence type="ECO:0000259" key="5">
    <source>
        <dbReference type="PROSITE" id="PS50893"/>
    </source>
</evidence>
<dbReference type="InterPro" id="IPR017871">
    <property type="entry name" value="ABC_transporter-like_CS"/>
</dbReference>
<dbReference type="AlphaFoldDB" id="A0A2Z2M665"/>
<dbReference type="PROSITE" id="PS00211">
    <property type="entry name" value="ABC_TRANSPORTER_1"/>
    <property type="match status" value="1"/>
</dbReference>
<dbReference type="KEGG" id="tgg:A3K92_04040"/>
<keyword evidence="2" id="KW-0813">Transport</keyword>
<reference evidence="6 7" key="1">
    <citation type="submission" date="2016-03" db="EMBL/GenBank/DDBJ databases">
        <title>Complete genome sequence of Thermococcus gorgonarius.</title>
        <authorList>
            <person name="Oger P.M."/>
        </authorList>
    </citation>
    <scope>NUCLEOTIDE SEQUENCE [LARGE SCALE GENOMIC DNA]</scope>
    <source>
        <strain evidence="6 7">W-12</strain>
    </source>
</reference>
<protein>
    <submittedName>
        <fullName evidence="6">ABC transporter</fullName>
    </submittedName>
</protein>
<dbReference type="InterPro" id="IPR027417">
    <property type="entry name" value="P-loop_NTPase"/>
</dbReference>
<dbReference type="GeneID" id="33331692"/>
<proteinExistence type="inferred from homology"/>
<keyword evidence="7" id="KW-1185">Reference proteome</keyword>
<dbReference type="PROSITE" id="PS50893">
    <property type="entry name" value="ABC_TRANSPORTER_2"/>
    <property type="match status" value="1"/>
</dbReference>
<dbReference type="InterPro" id="IPR003439">
    <property type="entry name" value="ABC_transporter-like_ATP-bd"/>
</dbReference>
<dbReference type="Proteomes" id="UP000250134">
    <property type="component" value="Chromosome"/>
</dbReference>
<accession>A0A2Z2M665</accession>
<dbReference type="SUPFAM" id="SSF52540">
    <property type="entry name" value="P-loop containing nucleoside triphosphate hydrolases"/>
    <property type="match status" value="1"/>
</dbReference>
<dbReference type="EMBL" id="CP014855">
    <property type="protein sequence ID" value="ASJ00703.1"/>
    <property type="molecule type" value="Genomic_DNA"/>
</dbReference>
<dbReference type="OrthoDB" id="87732at2157"/>
<keyword evidence="4" id="KW-0067">ATP-binding</keyword>
<comment type="similarity">
    <text evidence="1">Belongs to the ABC transporter superfamily.</text>
</comment>
<keyword evidence="3" id="KW-0547">Nucleotide-binding</keyword>
<dbReference type="SMART" id="SM00382">
    <property type="entry name" value="AAA"/>
    <property type="match status" value="1"/>
</dbReference>
<evidence type="ECO:0000256" key="3">
    <source>
        <dbReference type="ARBA" id="ARBA00022741"/>
    </source>
</evidence>
<dbReference type="InterPro" id="IPR003593">
    <property type="entry name" value="AAA+_ATPase"/>
</dbReference>
<dbReference type="Pfam" id="PF00005">
    <property type="entry name" value="ABC_tran"/>
    <property type="match status" value="1"/>
</dbReference>
<dbReference type="RefSeq" id="WP_088885041.1">
    <property type="nucleotide sequence ID" value="NZ_CP014855.1"/>
</dbReference>
<organism evidence="6 7">
    <name type="scientific">Thermococcus gorgonarius</name>
    <dbReference type="NCBI Taxonomy" id="71997"/>
    <lineage>
        <taxon>Archaea</taxon>
        <taxon>Methanobacteriati</taxon>
        <taxon>Methanobacteriota</taxon>
        <taxon>Thermococci</taxon>
        <taxon>Thermococcales</taxon>
        <taxon>Thermococcaceae</taxon>
        <taxon>Thermococcus</taxon>
    </lineage>
</organism>
<dbReference type="GO" id="GO:0016887">
    <property type="term" value="F:ATP hydrolysis activity"/>
    <property type="evidence" value="ECO:0007669"/>
    <property type="project" value="InterPro"/>
</dbReference>
<feature type="domain" description="ABC transporter" evidence="5">
    <location>
        <begin position="2"/>
        <end position="239"/>
    </location>
</feature>
<name>A0A2Z2M665_THEGO</name>
<dbReference type="GO" id="GO:0005524">
    <property type="term" value="F:ATP binding"/>
    <property type="evidence" value="ECO:0007669"/>
    <property type="project" value="UniProtKB-KW"/>
</dbReference>
<evidence type="ECO:0000313" key="7">
    <source>
        <dbReference type="Proteomes" id="UP000250134"/>
    </source>
</evidence>
<sequence length="309" mass="35150">MIEIENLVKKYGDIKALDGLNLTVKKGQIYGFLGPNGAGKSTTILSTLGLIYPQKGRIKLFGEEVFRDGKYNEKQLVEVKKRIGYMPEHATLWEFLTPMQTLDIVGESFGLSKEERMKRARELLELVNLWEVRDKKVGKFSKGMRQRLLLAQALINDPDLLILDEPMTGLDPTGIAEFKDIIRRQKKEGKTVFFSSHILAHVEEVCDTVGVIVKGKLRVEDSIDNIKMSFLKKAGYLILLETDKPVSFDNVDWEIEKVSETKYKIKAPGDIRPEINEIVWSQGAKILQLMVRVPSLEEVFLKLVEENKG</sequence>